<dbReference type="OrthoDB" id="5291250at2"/>
<protein>
    <submittedName>
        <fullName evidence="1">CRISPR-associated protein, Cse4 family</fullName>
    </submittedName>
</protein>
<name>A0A086ZPM8_9BIFI</name>
<reference evidence="1 2" key="1">
    <citation type="submission" date="2014-03" db="EMBL/GenBank/DDBJ databases">
        <title>Genomics of Bifidobacteria.</title>
        <authorList>
            <person name="Ventura M."/>
            <person name="Milani C."/>
            <person name="Lugli G.A."/>
        </authorList>
    </citation>
    <scope>NUCLEOTIDE SEQUENCE [LARGE SCALE GENOMIC DNA]</scope>
    <source>
        <strain evidence="1 2">LMG 10736</strain>
    </source>
</reference>
<evidence type="ECO:0000313" key="1">
    <source>
        <dbReference type="EMBL" id="KFI48478.1"/>
    </source>
</evidence>
<evidence type="ECO:0000313" key="2">
    <source>
        <dbReference type="Proteomes" id="UP000029093"/>
    </source>
</evidence>
<dbReference type="InterPro" id="IPR010148">
    <property type="entry name" value="CRISPR-assoc_prot_CT1975"/>
</dbReference>
<gene>
    <name evidence="1" type="ORF">BBOU_0607</name>
</gene>
<keyword evidence="2" id="KW-1185">Reference proteome</keyword>
<comment type="caution">
    <text evidence="1">The sequence shown here is derived from an EMBL/GenBank/DDBJ whole genome shotgun (WGS) entry which is preliminary data.</text>
</comment>
<dbReference type="EMBL" id="JGYQ01000007">
    <property type="protein sequence ID" value="KFI48478.1"/>
    <property type="molecule type" value="Genomic_DNA"/>
</dbReference>
<dbReference type="RefSeq" id="WP_026502702.1">
    <property type="nucleotide sequence ID" value="NZ_JGYQ01000007.1"/>
</dbReference>
<proteinExistence type="predicted"/>
<dbReference type="NCBIfam" id="TIGR01869">
    <property type="entry name" value="casC_Cse4"/>
    <property type="match status" value="1"/>
</dbReference>
<dbReference type="Pfam" id="PF09344">
    <property type="entry name" value="Cas_CT1975"/>
    <property type="match status" value="1"/>
</dbReference>
<dbReference type="Proteomes" id="UP000029093">
    <property type="component" value="Unassembled WGS sequence"/>
</dbReference>
<dbReference type="GeneID" id="303203780"/>
<accession>A0A086ZPM8</accession>
<sequence length="386" mass="42132">MSVYVDFHALQPVPPSCINRDDTGNPKTANFGGVQRARVSSQAWKHAIRDEFTRELPALDLGVRTMHVVRLISEAIIERAPEYREESSEYAREILETINENKNKKTQPVTKLDTDSGEYLTKSLFFISGTTISDLADLAVAALRNGQSIADMKKSVKKDVQKAFQGKQAVDVALFGRMLADAPSLNQDASCQVAHAISVDELTPEYDYFTAMDDKAAEDNAGAAMIETNAFNSSTFYRFATVNASALEQQLTAEGTDAAESTAVAIAAFAKAFLESMPTGKINSYANQTLPSTVLVTVRSTRPVNLVTAFQLPVRSDGTESVAHIAAQKLLDENGKFNSVYGDQPLHMYLMTIEDGLKDTDDMQTVTLQGLQDALKTDVPQALSQE</sequence>
<organism evidence="1 2">
    <name type="scientific">Bifidobacterium boum</name>
    <dbReference type="NCBI Taxonomy" id="78343"/>
    <lineage>
        <taxon>Bacteria</taxon>
        <taxon>Bacillati</taxon>
        <taxon>Actinomycetota</taxon>
        <taxon>Actinomycetes</taxon>
        <taxon>Bifidobacteriales</taxon>
        <taxon>Bifidobacteriaceae</taxon>
        <taxon>Bifidobacterium</taxon>
    </lineage>
</organism>
<dbReference type="AlphaFoldDB" id="A0A086ZPM8"/>